<evidence type="ECO:0000256" key="1">
    <source>
        <dbReference type="SAM" id="Phobius"/>
    </source>
</evidence>
<dbReference type="OrthoDB" id="3627404at2"/>
<keyword evidence="1" id="KW-0472">Membrane</keyword>
<reference evidence="2 3" key="1">
    <citation type="submission" date="2019-03" db="EMBL/GenBank/DDBJ databases">
        <title>Draft genome sequences of novel Actinobacteria.</title>
        <authorList>
            <person name="Sahin N."/>
            <person name="Ay H."/>
            <person name="Saygin H."/>
        </authorList>
    </citation>
    <scope>NUCLEOTIDE SEQUENCE [LARGE SCALE GENOMIC DNA]</scope>
    <source>
        <strain evidence="2 3">JCM 30547</strain>
    </source>
</reference>
<feature type="transmembrane region" description="Helical" evidence="1">
    <location>
        <begin position="55"/>
        <end position="76"/>
    </location>
</feature>
<dbReference type="Pfam" id="PF19953">
    <property type="entry name" value="EACC1"/>
    <property type="match status" value="1"/>
</dbReference>
<evidence type="ECO:0000313" key="3">
    <source>
        <dbReference type="Proteomes" id="UP000295075"/>
    </source>
</evidence>
<dbReference type="Proteomes" id="UP000295075">
    <property type="component" value="Unassembled WGS sequence"/>
</dbReference>
<comment type="caution">
    <text evidence="2">The sequence shown here is derived from an EMBL/GenBank/DDBJ whole genome shotgun (WGS) entry which is preliminary data.</text>
</comment>
<keyword evidence="1" id="KW-0812">Transmembrane</keyword>
<sequence length="122" mass="13356">MFVGEWVDVVLLDDDAELADRAIRQLRRELAEHEIDMRTVGTTSPSGSKGDISSFNAVAIALGGAGGMVTVLVTILRDWLGRRPPQQRVKLTIGADTIELDAASTEQQQQVLEAFLRRHEAS</sequence>
<dbReference type="RefSeq" id="WP_132407698.1">
    <property type="nucleotide sequence ID" value="NZ_SMKA01000066.1"/>
</dbReference>
<dbReference type="EMBL" id="SMKA01000066">
    <property type="protein sequence ID" value="TDC29053.1"/>
    <property type="molecule type" value="Genomic_DNA"/>
</dbReference>
<dbReference type="InterPro" id="IPR045428">
    <property type="entry name" value="EACC1"/>
</dbReference>
<dbReference type="AlphaFoldDB" id="A0A4R4Q2N0"/>
<accession>A0A4R4Q2N0</accession>
<name>A0A4R4Q2N0_9ACTN</name>
<keyword evidence="1" id="KW-1133">Transmembrane helix</keyword>
<protein>
    <submittedName>
        <fullName evidence="2">Uncharacterized protein</fullName>
    </submittedName>
</protein>
<keyword evidence="3" id="KW-1185">Reference proteome</keyword>
<organism evidence="2 3">
    <name type="scientific">Kribbella albertanoniae</name>
    <dbReference type="NCBI Taxonomy" id="1266829"/>
    <lineage>
        <taxon>Bacteria</taxon>
        <taxon>Bacillati</taxon>
        <taxon>Actinomycetota</taxon>
        <taxon>Actinomycetes</taxon>
        <taxon>Propionibacteriales</taxon>
        <taxon>Kribbellaceae</taxon>
        <taxon>Kribbella</taxon>
    </lineage>
</organism>
<proteinExistence type="predicted"/>
<evidence type="ECO:0000313" key="2">
    <source>
        <dbReference type="EMBL" id="TDC29053.1"/>
    </source>
</evidence>
<gene>
    <name evidence="2" type="ORF">E1261_16795</name>
</gene>